<evidence type="ECO:0008006" key="8">
    <source>
        <dbReference type="Google" id="ProtNLM"/>
    </source>
</evidence>
<accession>A0ABM1Z275</accession>
<comment type="subcellular location">
    <subcellularLocation>
        <location evidence="1">Nucleus</location>
    </subcellularLocation>
</comment>
<evidence type="ECO:0000256" key="5">
    <source>
        <dbReference type="ARBA" id="ARBA00023242"/>
    </source>
</evidence>
<keyword evidence="3" id="KW-0863">Zinc-finger</keyword>
<evidence type="ECO:0000256" key="4">
    <source>
        <dbReference type="ARBA" id="ARBA00022833"/>
    </source>
</evidence>
<evidence type="ECO:0000256" key="2">
    <source>
        <dbReference type="ARBA" id="ARBA00022723"/>
    </source>
</evidence>
<reference evidence="7" key="1">
    <citation type="journal article" date="2015" name="Proc. Natl. Acad. Sci. U.S.A.">
        <title>Genome sequence of the Asian Tiger mosquito, Aedes albopictus, reveals insights into its biology, genetics, and evolution.</title>
        <authorList>
            <person name="Chen X.G."/>
            <person name="Jiang X."/>
            <person name="Gu J."/>
            <person name="Xu M."/>
            <person name="Wu Y."/>
            <person name="Deng Y."/>
            <person name="Zhang C."/>
            <person name="Bonizzoni M."/>
            <person name="Dermauw W."/>
            <person name="Vontas J."/>
            <person name="Armbruster P."/>
            <person name="Huang X."/>
            <person name="Yang Y."/>
            <person name="Zhang H."/>
            <person name="He W."/>
            <person name="Peng H."/>
            <person name="Liu Y."/>
            <person name="Wu K."/>
            <person name="Chen J."/>
            <person name="Lirakis M."/>
            <person name="Topalis P."/>
            <person name="Van Leeuwen T."/>
            <person name="Hall A.B."/>
            <person name="Jiang X."/>
            <person name="Thorpe C."/>
            <person name="Mueller R.L."/>
            <person name="Sun C."/>
            <person name="Waterhouse R.M."/>
            <person name="Yan G."/>
            <person name="Tu Z.J."/>
            <person name="Fang X."/>
            <person name="James A.A."/>
        </authorList>
    </citation>
    <scope>NUCLEOTIDE SEQUENCE [LARGE SCALE GENOMIC DNA]</scope>
    <source>
        <strain evidence="7">Foshan</strain>
    </source>
</reference>
<dbReference type="EnsemblMetazoa" id="AALFPA23_014304.R20794">
    <property type="protein sequence ID" value="AALFPA23_014304.P20794"/>
    <property type="gene ID" value="AALFPA23_014304"/>
</dbReference>
<evidence type="ECO:0000256" key="1">
    <source>
        <dbReference type="ARBA" id="ARBA00004123"/>
    </source>
</evidence>
<dbReference type="SUPFAM" id="SSF53098">
    <property type="entry name" value="Ribonuclease H-like"/>
    <property type="match status" value="1"/>
</dbReference>
<proteinExistence type="predicted"/>
<dbReference type="Proteomes" id="UP000069940">
    <property type="component" value="Unassembled WGS sequence"/>
</dbReference>
<dbReference type="InterPro" id="IPR012337">
    <property type="entry name" value="RNaseH-like_sf"/>
</dbReference>
<dbReference type="GeneID" id="115269304"/>
<dbReference type="RefSeq" id="XP_029733744.2">
    <property type="nucleotide sequence ID" value="XM_029877884.2"/>
</dbReference>
<reference evidence="6" key="2">
    <citation type="submission" date="2025-05" db="UniProtKB">
        <authorList>
            <consortium name="EnsemblMetazoa"/>
        </authorList>
    </citation>
    <scope>IDENTIFICATION</scope>
    <source>
        <strain evidence="6">Foshan</strain>
    </source>
</reference>
<keyword evidence="5" id="KW-0539">Nucleus</keyword>
<dbReference type="InterPro" id="IPR052035">
    <property type="entry name" value="ZnF_BED_domain_contain"/>
</dbReference>
<evidence type="ECO:0000313" key="6">
    <source>
        <dbReference type="EnsemblMetazoa" id="AALFPA23_014304.P20794"/>
    </source>
</evidence>
<dbReference type="PANTHER" id="PTHR46481:SF10">
    <property type="entry name" value="ZINC FINGER BED DOMAIN-CONTAINING PROTEIN 39"/>
    <property type="match status" value="1"/>
</dbReference>
<keyword evidence="2" id="KW-0479">Metal-binding</keyword>
<keyword evidence="4" id="KW-0862">Zinc</keyword>
<evidence type="ECO:0000313" key="7">
    <source>
        <dbReference type="Proteomes" id="UP000069940"/>
    </source>
</evidence>
<evidence type="ECO:0000256" key="3">
    <source>
        <dbReference type="ARBA" id="ARBA00022771"/>
    </source>
</evidence>
<protein>
    <recommendedName>
        <fullName evidence="8">DUF659 domain-containing protein</fullName>
    </recommendedName>
</protein>
<sequence length="282" mass="32790">MMKVKERQTARFLKTKVLELISSYGIGVDQIFSITCDNGANMLATVRQLKQEAELMAFESEDPDNVERQDKELHTFTAAMCNELQENLNLIRCAVHTLQLAILDVVDKSNTSVKKVTEVAKKFKQIKYKLSFANPPYPPVWGPTRWCGIYKMNSSFLEYESFHKQLAQQFPELDLGDTWEFIKNYEEAFRPLYTCTKSMQSNHVSLPDFYLRWLNSIREVKNLPQNPFSTPLTESLIARLQKLRQSRAFQIALFLDPRLNYKGSKLFTPEEKDQIQVNLNKD</sequence>
<name>A0ABM1Z275_AEDAL</name>
<keyword evidence="7" id="KW-1185">Reference proteome</keyword>
<dbReference type="PANTHER" id="PTHR46481">
    <property type="entry name" value="ZINC FINGER BED DOMAIN-CONTAINING PROTEIN 4"/>
    <property type="match status" value="1"/>
</dbReference>
<organism evidence="6 7">
    <name type="scientific">Aedes albopictus</name>
    <name type="common">Asian tiger mosquito</name>
    <name type="synonym">Stegomyia albopicta</name>
    <dbReference type="NCBI Taxonomy" id="7160"/>
    <lineage>
        <taxon>Eukaryota</taxon>
        <taxon>Metazoa</taxon>
        <taxon>Ecdysozoa</taxon>
        <taxon>Arthropoda</taxon>
        <taxon>Hexapoda</taxon>
        <taxon>Insecta</taxon>
        <taxon>Pterygota</taxon>
        <taxon>Neoptera</taxon>
        <taxon>Endopterygota</taxon>
        <taxon>Diptera</taxon>
        <taxon>Nematocera</taxon>
        <taxon>Culicoidea</taxon>
        <taxon>Culicidae</taxon>
        <taxon>Culicinae</taxon>
        <taxon>Aedini</taxon>
        <taxon>Aedes</taxon>
        <taxon>Stegomyia</taxon>
    </lineage>
</organism>